<proteinExistence type="inferred from homology"/>
<dbReference type="GO" id="GO:0006099">
    <property type="term" value="P:tricarboxylic acid cycle"/>
    <property type="evidence" value="ECO:0007669"/>
    <property type="project" value="UniProtKB-KW"/>
</dbReference>
<keyword evidence="1" id="KW-0816">Tricarboxylic acid cycle</keyword>
<comment type="similarity">
    <text evidence="5">In the N-terminal section; belongs to the acetate CoA ligase alpha subunit family.</text>
</comment>
<dbReference type="EMBL" id="FMXQ01000004">
    <property type="protein sequence ID" value="SDB30933.1"/>
    <property type="molecule type" value="Genomic_DNA"/>
</dbReference>
<dbReference type="Pfam" id="PF19045">
    <property type="entry name" value="Ligase_CoA_2"/>
    <property type="match status" value="1"/>
</dbReference>
<dbReference type="SMART" id="SM00881">
    <property type="entry name" value="CoA_binding"/>
    <property type="match status" value="1"/>
</dbReference>
<dbReference type="CDD" id="cd04301">
    <property type="entry name" value="NAT_SF"/>
    <property type="match status" value="1"/>
</dbReference>
<reference evidence="7 8" key="1">
    <citation type="submission" date="2016-10" db="EMBL/GenBank/DDBJ databases">
        <authorList>
            <person name="de Groot N.N."/>
        </authorList>
    </citation>
    <scope>NUCLEOTIDE SEQUENCE [LARGE SCALE GENOMIC DNA]</scope>
    <source>
        <strain evidence="7 8">ATCC 35022</strain>
    </source>
</reference>
<evidence type="ECO:0000259" key="6">
    <source>
        <dbReference type="PROSITE" id="PS51186"/>
    </source>
</evidence>
<keyword evidence="4" id="KW-0067">ATP-binding</keyword>
<dbReference type="SUPFAM" id="SSF56059">
    <property type="entry name" value="Glutathione synthetase ATP-binding domain-like"/>
    <property type="match status" value="1"/>
</dbReference>
<dbReference type="InterPro" id="IPR003781">
    <property type="entry name" value="CoA-bd"/>
</dbReference>
<gene>
    <name evidence="7" type="ORF">SAMN02982931_02351</name>
</gene>
<dbReference type="InterPro" id="IPR013815">
    <property type="entry name" value="ATP_grasp_subdomain_1"/>
</dbReference>
<accession>A0A1G6CDM3</accession>
<dbReference type="PANTHER" id="PTHR43334">
    <property type="entry name" value="ACETATE--COA LIGASE [ADP-FORMING]"/>
    <property type="match status" value="1"/>
</dbReference>
<dbReference type="FunFam" id="3.30.1490.20:FF:000020">
    <property type="entry name" value="Protein lysine acetyltransferase"/>
    <property type="match status" value="1"/>
</dbReference>
<dbReference type="Gene3D" id="3.30.470.20">
    <property type="entry name" value="ATP-grasp fold, B domain"/>
    <property type="match status" value="1"/>
</dbReference>
<dbReference type="InterPro" id="IPR043938">
    <property type="entry name" value="Ligase_CoA_dom"/>
</dbReference>
<dbReference type="PANTHER" id="PTHR43334:SF1">
    <property type="entry name" value="3-HYDROXYPROPIONATE--COA LIGASE [ADP-FORMING]"/>
    <property type="match status" value="1"/>
</dbReference>
<evidence type="ECO:0000256" key="2">
    <source>
        <dbReference type="ARBA" id="ARBA00022598"/>
    </source>
</evidence>
<dbReference type="Pfam" id="PF13549">
    <property type="entry name" value="ATP-grasp_5"/>
    <property type="match status" value="1"/>
</dbReference>
<dbReference type="SUPFAM" id="SSF55729">
    <property type="entry name" value="Acyl-CoA N-acyltransferases (Nat)"/>
    <property type="match status" value="1"/>
</dbReference>
<dbReference type="Gene3D" id="3.40.630.30">
    <property type="match status" value="1"/>
</dbReference>
<dbReference type="GO" id="GO:0043758">
    <property type="term" value="F:acetate-CoA ligase (ADP-forming) activity"/>
    <property type="evidence" value="ECO:0007669"/>
    <property type="project" value="InterPro"/>
</dbReference>
<protein>
    <submittedName>
        <fullName evidence="7">Acetyltransferase</fullName>
    </submittedName>
</protein>
<dbReference type="InterPro" id="IPR036291">
    <property type="entry name" value="NAD(P)-bd_dom_sf"/>
</dbReference>
<evidence type="ECO:0000256" key="1">
    <source>
        <dbReference type="ARBA" id="ARBA00022532"/>
    </source>
</evidence>
<keyword evidence="8" id="KW-1185">Reference proteome</keyword>
<keyword evidence="2" id="KW-0436">Ligase</keyword>
<dbReference type="InterPro" id="IPR032875">
    <property type="entry name" value="Succ_CoA_lig_flav_dom"/>
</dbReference>
<organism evidence="7 8">
    <name type="scientific">Bauldia litoralis</name>
    <dbReference type="NCBI Taxonomy" id="665467"/>
    <lineage>
        <taxon>Bacteria</taxon>
        <taxon>Pseudomonadati</taxon>
        <taxon>Pseudomonadota</taxon>
        <taxon>Alphaproteobacteria</taxon>
        <taxon>Hyphomicrobiales</taxon>
        <taxon>Kaistiaceae</taxon>
        <taxon>Bauldia</taxon>
    </lineage>
</organism>
<dbReference type="Pfam" id="PF13607">
    <property type="entry name" value="Succ_CoA_lig"/>
    <property type="match status" value="1"/>
</dbReference>
<name>A0A1G6CDM3_9HYPH</name>
<keyword evidence="7" id="KW-0808">Transferase</keyword>
<dbReference type="Gene3D" id="3.40.50.720">
    <property type="entry name" value="NAD(P)-binding Rossmann-like Domain"/>
    <property type="match status" value="1"/>
</dbReference>
<dbReference type="SUPFAM" id="SSF51735">
    <property type="entry name" value="NAD(P)-binding Rossmann-fold domains"/>
    <property type="match status" value="1"/>
</dbReference>
<evidence type="ECO:0000256" key="4">
    <source>
        <dbReference type="ARBA" id="ARBA00022840"/>
    </source>
</evidence>
<dbReference type="Pfam" id="PF00583">
    <property type="entry name" value="Acetyltransf_1"/>
    <property type="match status" value="1"/>
</dbReference>
<dbReference type="InterPro" id="IPR000182">
    <property type="entry name" value="GNAT_dom"/>
</dbReference>
<dbReference type="STRING" id="665467.SAMN02982931_02351"/>
<dbReference type="SUPFAM" id="SSF52210">
    <property type="entry name" value="Succinyl-CoA synthetase domains"/>
    <property type="match status" value="2"/>
</dbReference>
<dbReference type="OrthoDB" id="9807426at2"/>
<evidence type="ECO:0000256" key="3">
    <source>
        <dbReference type="ARBA" id="ARBA00022741"/>
    </source>
</evidence>
<dbReference type="InterPro" id="IPR016181">
    <property type="entry name" value="Acyl_CoA_acyltransferase"/>
</dbReference>
<dbReference type="AlphaFoldDB" id="A0A1G6CDM3"/>
<dbReference type="Proteomes" id="UP000199071">
    <property type="component" value="Unassembled WGS sequence"/>
</dbReference>
<evidence type="ECO:0000313" key="8">
    <source>
        <dbReference type="Proteomes" id="UP000199071"/>
    </source>
</evidence>
<dbReference type="GO" id="GO:0005524">
    <property type="term" value="F:ATP binding"/>
    <property type="evidence" value="ECO:0007669"/>
    <property type="project" value="UniProtKB-KW"/>
</dbReference>
<dbReference type="RefSeq" id="WP_090876610.1">
    <property type="nucleotide sequence ID" value="NZ_FMXQ01000004.1"/>
</dbReference>
<feature type="domain" description="N-acetyltransferase" evidence="6">
    <location>
        <begin position="739"/>
        <end position="894"/>
    </location>
</feature>
<keyword evidence="3" id="KW-0547">Nucleotide-binding</keyword>
<dbReference type="Gene3D" id="3.40.50.261">
    <property type="entry name" value="Succinyl-CoA synthetase domains"/>
    <property type="match status" value="2"/>
</dbReference>
<dbReference type="Pfam" id="PF13380">
    <property type="entry name" value="CoA_binding_2"/>
    <property type="match status" value="1"/>
</dbReference>
<evidence type="ECO:0000313" key="7">
    <source>
        <dbReference type="EMBL" id="SDB30933.1"/>
    </source>
</evidence>
<dbReference type="PROSITE" id="PS51186">
    <property type="entry name" value="GNAT"/>
    <property type="match status" value="1"/>
</dbReference>
<dbReference type="GO" id="GO:0016747">
    <property type="term" value="F:acyltransferase activity, transferring groups other than amino-acyl groups"/>
    <property type="evidence" value="ECO:0007669"/>
    <property type="project" value="InterPro"/>
</dbReference>
<dbReference type="InterPro" id="IPR051538">
    <property type="entry name" value="Acyl-CoA_Synth/Transferase"/>
</dbReference>
<dbReference type="InterPro" id="IPR016102">
    <property type="entry name" value="Succinyl-CoA_synth-like"/>
</dbReference>
<evidence type="ECO:0000256" key="5">
    <source>
        <dbReference type="ARBA" id="ARBA00060888"/>
    </source>
</evidence>
<dbReference type="Gene3D" id="3.30.1490.20">
    <property type="entry name" value="ATP-grasp fold, A domain"/>
    <property type="match status" value="1"/>
</dbReference>
<sequence length="894" mass="95481">MGPHRLDSIFNPQAVAVVGASDDPGSVGGRVFRNLVSDGFAGEVIPVNPKHAQVGDRKCYPSLTEVDGSVDLAVIATPARVAPDIIGECGEKRIASAVVLSAGFGEIGEAGRALETRLQDAARRADVRYIGPNCLGVMRPSIGLNATFLDAAPPPGRLALVSQSGALCTAIADFAAPHHIGFSTVVSLGNAVDTDFGDILDYLAGDPLSDSILLYVEGVKDARAFMSGLRIAARSKPVIVLKAGRHDRGSKAASTHTGALIGSDDVFDAALERAGVVRAMTFGQLFAAAEMLADRRRATGNRLAIVTNGGGAGVLAADRAGDLGVELADLAPATVAGLDEVLPPYWSHANPVDILGDARPEVYGTAVTACLADRNVDGVLAMLTPQAMTEPKAAAEAIIAATATSHSKPVLACFMGEQSVSEARTLLSENGIPDFTTPERAVEAFSYLARFRLNQRLLLQTPGPLSEDRRAPDVEGARLIIESVLSQGRTMLSDVESKAVLSAFHIRCNPTREATDATQALVVAETMGFPIAMKISSPDISHKSDVGGVRTNITSAADVRVAFNTLMENVKAARPEAEIRGVTIEPMVSGGDSRSFLVGVKNDQVFGPVVSFGAGGTMTELLHDNAVALPPLNRVLAGRLIDRTRISRLLGPFRNMPALDKAVVEDVLLGISDMVCELPHIDEMDINPLFVDAEGAIAIDVRIKVRRPRTTPVPYAHMAIHPYPADLVRRSFLPDGEELVIRPIRPEDAEIEQEFVRSLSAEAKHFRFMQTLNELSPEMLVRFTQIDYSREMALIALVREAGREKEIGVARYTINPDGKTCEFAIVVGDAWQKHGIGSALMKGLMEAARGQGLRAIEGEILADNRPMLELMESLGFSARPDPDDPRLRQVECWL</sequence>